<dbReference type="AlphaFoldDB" id="A0A6C0CY26"/>
<feature type="compositionally biased region" description="Acidic residues" evidence="2">
    <location>
        <begin position="70"/>
        <end position="81"/>
    </location>
</feature>
<name>A0A6C0CY26_9ZZZZ</name>
<feature type="coiled-coil region" evidence="1">
    <location>
        <begin position="170"/>
        <end position="218"/>
    </location>
</feature>
<sequence>MSVDKKKIMYKTLKALNTIWHPDSTLVFKSSKERLVIGRYIDNEFISIDDTTLELCNTWGFKYDETLIETEDNNEEEEQDDSEKNENESENDESNSSDNEEIVESTPPVVAPPVVAPPVVAPPVVAPPVVAPPVVAPQVDDNIIHKLTANYSAQLDSLSKSLQTDLKSVNDNHNIKVKELQYKYDQMKNNYEEMKTNYEEMKNNYEQMKNKFEGIKKLFS</sequence>
<evidence type="ECO:0000256" key="2">
    <source>
        <dbReference type="SAM" id="MobiDB-lite"/>
    </source>
</evidence>
<dbReference type="EMBL" id="MN739514">
    <property type="protein sequence ID" value="QHT09736.1"/>
    <property type="molecule type" value="Genomic_DNA"/>
</dbReference>
<evidence type="ECO:0000256" key="1">
    <source>
        <dbReference type="SAM" id="Coils"/>
    </source>
</evidence>
<feature type="region of interest" description="Disordered" evidence="2">
    <location>
        <begin position="70"/>
        <end position="105"/>
    </location>
</feature>
<evidence type="ECO:0000313" key="3">
    <source>
        <dbReference type="EMBL" id="QHT09736.1"/>
    </source>
</evidence>
<reference evidence="3" key="1">
    <citation type="journal article" date="2020" name="Nature">
        <title>Giant virus diversity and host interactions through global metagenomics.</title>
        <authorList>
            <person name="Schulz F."/>
            <person name="Roux S."/>
            <person name="Paez-Espino D."/>
            <person name="Jungbluth S."/>
            <person name="Walsh D.A."/>
            <person name="Denef V.J."/>
            <person name="McMahon K.D."/>
            <person name="Konstantinidis K.T."/>
            <person name="Eloe-Fadrosh E.A."/>
            <person name="Kyrpides N.C."/>
            <person name="Woyke T."/>
        </authorList>
    </citation>
    <scope>NUCLEOTIDE SEQUENCE</scope>
    <source>
        <strain evidence="3">GVMAG-M-3300023174-102</strain>
    </source>
</reference>
<organism evidence="3">
    <name type="scientific">viral metagenome</name>
    <dbReference type="NCBI Taxonomy" id="1070528"/>
    <lineage>
        <taxon>unclassified sequences</taxon>
        <taxon>metagenomes</taxon>
        <taxon>organismal metagenomes</taxon>
    </lineage>
</organism>
<accession>A0A6C0CY26</accession>
<proteinExistence type="predicted"/>
<protein>
    <submittedName>
        <fullName evidence="3">Uncharacterized protein</fullName>
    </submittedName>
</protein>
<keyword evidence="1" id="KW-0175">Coiled coil</keyword>
<feature type="compositionally biased region" description="Acidic residues" evidence="2">
    <location>
        <begin position="88"/>
        <end position="103"/>
    </location>
</feature>